<name>A0ABQ9YZS1_9CRUS</name>
<reference evidence="2 3" key="1">
    <citation type="journal article" date="2023" name="Nucleic Acids Res.">
        <title>The hologenome of Daphnia magna reveals possible DNA methylation and microbiome-mediated evolution of the host genome.</title>
        <authorList>
            <person name="Chaturvedi A."/>
            <person name="Li X."/>
            <person name="Dhandapani V."/>
            <person name="Marshall H."/>
            <person name="Kissane S."/>
            <person name="Cuenca-Cambronero M."/>
            <person name="Asole G."/>
            <person name="Calvet F."/>
            <person name="Ruiz-Romero M."/>
            <person name="Marangio P."/>
            <person name="Guigo R."/>
            <person name="Rago D."/>
            <person name="Mirbahai L."/>
            <person name="Eastwood N."/>
            <person name="Colbourne J.K."/>
            <person name="Zhou J."/>
            <person name="Mallon E."/>
            <person name="Orsini L."/>
        </authorList>
    </citation>
    <scope>NUCLEOTIDE SEQUENCE [LARGE SCALE GENOMIC DNA]</scope>
    <source>
        <strain evidence="2">LRV0_1</strain>
    </source>
</reference>
<accession>A0ABQ9YZS1</accession>
<evidence type="ECO:0000313" key="3">
    <source>
        <dbReference type="Proteomes" id="UP001234178"/>
    </source>
</evidence>
<dbReference type="PANTHER" id="PTHR31025:SF28">
    <property type="match status" value="1"/>
</dbReference>
<comment type="caution">
    <text evidence="2">The sequence shown here is derived from an EMBL/GenBank/DDBJ whole genome shotgun (WGS) entry which is preliminary data.</text>
</comment>
<dbReference type="Proteomes" id="UP001234178">
    <property type="component" value="Unassembled WGS sequence"/>
</dbReference>
<feature type="compositionally biased region" description="Polar residues" evidence="1">
    <location>
        <begin position="179"/>
        <end position="190"/>
    </location>
</feature>
<protein>
    <submittedName>
        <fullName evidence="2">Uncharacterized protein</fullName>
    </submittedName>
</protein>
<dbReference type="EMBL" id="JAOYFB010000002">
    <property type="protein sequence ID" value="KAK4006134.1"/>
    <property type="molecule type" value="Genomic_DNA"/>
</dbReference>
<evidence type="ECO:0000256" key="1">
    <source>
        <dbReference type="SAM" id="MobiDB-lite"/>
    </source>
</evidence>
<sequence length="240" mass="27627">MEELYAALVYRDELDFKIVPANQVPQSLLESPVKSDQNQNELRTCLNVLVDEVEYLFGYNPRCLILTNQLTGKEIVKSFMERNEDYINNEDRIAIVRIVCQYMVLKNPLGYYPSSETKHRYAAAIVKAFPYLGTKLKQPQGKIQLNHDVYFHPQAGGFIENHLKEMRRRDDIRKRKPNNTHGKTSESQPVTKRLKKKVTETEDDAMAKAWRLLLPSALATWGVDTGYPDTGYPTPATYRG</sequence>
<keyword evidence="3" id="KW-1185">Reference proteome</keyword>
<dbReference type="PANTHER" id="PTHR31025">
    <property type="entry name" value="SI:CH211-196P9.1-RELATED"/>
    <property type="match status" value="1"/>
</dbReference>
<organism evidence="2 3">
    <name type="scientific">Daphnia magna</name>
    <dbReference type="NCBI Taxonomy" id="35525"/>
    <lineage>
        <taxon>Eukaryota</taxon>
        <taxon>Metazoa</taxon>
        <taxon>Ecdysozoa</taxon>
        <taxon>Arthropoda</taxon>
        <taxon>Crustacea</taxon>
        <taxon>Branchiopoda</taxon>
        <taxon>Diplostraca</taxon>
        <taxon>Cladocera</taxon>
        <taxon>Anomopoda</taxon>
        <taxon>Daphniidae</taxon>
        <taxon>Daphnia</taxon>
    </lineage>
</organism>
<proteinExistence type="predicted"/>
<feature type="region of interest" description="Disordered" evidence="1">
    <location>
        <begin position="171"/>
        <end position="198"/>
    </location>
</feature>
<evidence type="ECO:0000313" key="2">
    <source>
        <dbReference type="EMBL" id="KAK4006134.1"/>
    </source>
</evidence>
<gene>
    <name evidence="2" type="ORF">OUZ56_011289</name>
</gene>